<sequence>MINPRPGVALVAVEPSGELYFSANIVVTTDALPTATELERWQDDSDGELELRLPDYVLLDRETTADGRVRRLAHYEQPDCGPVTMEQWAWLYDGIGYTITASVATPAYDGLADVFARVAEGFTPGEVRA</sequence>
<dbReference type="Proteomes" id="UP000000844">
    <property type="component" value="Chromosome"/>
</dbReference>
<organism evidence="1 2">
    <name type="scientific">Stackebrandtia nassauensis (strain DSM 44728 / CIP 108903 / NRRL B-16338 / NBRC 102104 / LLR-40K-21)</name>
    <dbReference type="NCBI Taxonomy" id="446470"/>
    <lineage>
        <taxon>Bacteria</taxon>
        <taxon>Bacillati</taxon>
        <taxon>Actinomycetota</taxon>
        <taxon>Actinomycetes</taxon>
        <taxon>Glycomycetales</taxon>
        <taxon>Glycomycetaceae</taxon>
        <taxon>Stackebrandtia</taxon>
    </lineage>
</organism>
<name>D3PV76_STANL</name>
<keyword evidence="2" id="KW-1185">Reference proteome</keyword>
<dbReference type="Gene3D" id="3.40.1000.10">
    <property type="entry name" value="Mog1/PsbP, alpha/beta/alpha sandwich"/>
    <property type="match status" value="1"/>
</dbReference>
<dbReference type="HOGENOM" id="CLU_139199_0_0_11"/>
<evidence type="ECO:0000313" key="2">
    <source>
        <dbReference type="Proteomes" id="UP000000844"/>
    </source>
</evidence>
<evidence type="ECO:0000313" key="1">
    <source>
        <dbReference type="EMBL" id="ADD41129.1"/>
    </source>
</evidence>
<dbReference type="STRING" id="446470.Snas_1423"/>
<dbReference type="AlphaFoldDB" id="D3PV76"/>
<dbReference type="KEGG" id="sna:Snas_1423"/>
<dbReference type="eggNOG" id="ENOG5033H5V">
    <property type="taxonomic scope" value="Bacteria"/>
</dbReference>
<gene>
    <name evidence="1" type="ordered locus">Snas_1423</name>
</gene>
<dbReference type="RefSeq" id="WP_013016700.1">
    <property type="nucleotide sequence ID" value="NC_013947.1"/>
</dbReference>
<reference evidence="1 2" key="1">
    <citation type="journal article" date="2009" name="Stand. Genomic Sci.">
        <title>Complete genome sequence of Stackebrandtia nassauensis type strain (LLR-40K-21).</title>
        <authorList>
            <person name="Munk C."/>
            <person name="Lapidus A."/>
            <person name="Copeland A."/>
            <person name="Jando M."/>
            <person name="Mayilraj S."/>
            <person name="Glavina Del Rio T."/>
            <person name="Nolan M."/>
            <person name="Chen F."/>
            <person name="Lucas S."/>
            <person name="Tice H."/>
            <person name="Cheng J.F."/>
            <person name="Han C."/>
            <person name="Detter J.C."/>
            <person name="Bruce D."/>
            <person name="Goodwin L."/>
            <person name="Chain P."/>
            <person name="Pitluck S."/>
            <person name="Goker M."/>
            <person name="Ovchinikova G."/>
            <person name="Pati A."/>
            <person name="Ivanova N."/>
            <person name="Mavromatis K."/>
            <person name="Chen A."/>
            <person name="Palaniappan K."/>
            <person name="Land M."/>
            <person name="Hauser L."/>
            <person name="Chang Y.J."/>
            <person name="Jeffries C.D."/>
            <person name="Bristow J."/>
            <person name="Eisen J.A."/>
            <person name="Markowitz V."/>
            <person name="Hugenholtz P."/>
            <person name="Kyrpides N.C."/>
            <person name="Klenk H.P."/>
        </authorList>
    </citation>
    <scope>NUCLEOTIDE SEQUENCE [LARGE SCALE GENOMIC DNA]</scope>
    <source>
        <strain evidence="2">DSM 44728 / CIP 108903 / NRRL B-16338 / NBRC 102104 / LLR-40K-21</strain>
    </source>
</reference>
<accession>D3PV76</accession>
<protein>
    <submittedName>
        <fullName evidence="1">Uncharacterized protein</fullName>
    </submittedName>
</protein>
<proteinExistence type="predicted"/>
<dbReference type="OrthoDB" id="3779326at2"/>
<dbReference type="EMBL" id="CP001778">
    <property type="protein sequence ID" value="ADD41129.1"/>
    <property type="molecule type" value="Genomic_DNA"/>
</dbReference>